<dbReference type="InterPro" id="IPR033992">
    <property type="entry name" value="NKR-like_CTLD"/>
</dbReference>
<dbReference type="InterPro" id="IPR016187">
    <property type="entry name" value="CTDL_fold"/>
</dbReference>
<evidence type="ECO:0000256" key="4">
    <source>
        <dbReference type="ARBA" id="ARBA00022968"/>
    </source>
</evidence>
<gene>
    <name evidence="11" type="primary">LOC101990397</name>
</gene>
<dbReference type="InterPro" id="IPR016186">
    <property type="entry name" value="C-type_lectin-like/link_sf"/>
</dbReference>
<accession>A0ABM1TT41</accession>
<evidence type="ECO:0000256" key="6">
    <source>
        <dbReference type="ARBA" id="ARBA00023136"/>
    </source>
</evidence>
<dbReference type="PROSITE" id="PS50041">
    <property type="entry name" value="C_TYPE_LECTIN_2"/>
    <property type="match status" value="1"/>
</dbReference>
<evidence type="ECO:0000256" key="8">
    <source>
        <dbReference type="SAM" id="Phobius"/>
    </source>
</evidence>
<dbReference type="Gene3D" id="3.10.100.10">
    <property type="entry name" value="Mannose-Binding Protein A, subunit A"/>
    <property type="match status" value="1"/>
</dbReference>
<evidence type="ECO:0000256" key="2">
    <source>
        <dbReference type="ARBA" id="ARBA00022692"/>
    </source>
</evidence>
<dbReference type="SMART" id="SM00034">
    <property type="entry name" value="CLECT"/>
    <property type="match status" value="1"/>
</dbReference>
<evidence type="ECO:0000313" key="11">
    <source>
        <dbReference type="RefSeq" id="XP_026632903.1"/>
    </source>
</evidence>
<keyword evidence="7" id="KW-1015">Disulfide bond</keyword>
<keyword evidence="6 8" id="KW-0472">Membrane</keyword>
<keyword evidence="5 8" id="KW-1133">Transmembrane helix</keyword>
<keyword evidence="2 8" id="KW-0812">Transmembrane</keyword>
<dbReference type="RefSeq" id="XP_026632903.1">
    <property type="nucleotide sequence ID" value="XM_026777102.1"/>
</dbReference>
<name>A0ABM1TT41_MICOH</name>
<evidence type="ECO:0000256" key="1">
    <source>
        <dbReference type="ARBA" id="ARBA00004606"/>
    </source>
</evidence>
<dbReference type="Pfam" id="PF00059">
    <property type="entry name" value="Lectin_C"/>
    <property type="match status" value="1"/>
</dbReference>
<dbReference type="Proteomes" id="UP000694915">
    <property type="component" value="Unplaced"/>
</dbReference>
<evidence type="ECO:0000256" key="7">
    <source>
        <dbReference type="ARBA" id="ARBA00023157"/>
    </source>
</evidence>
<dbReference type="InterPro" id="IPR001304">
    <property type="entry name" value="C-type_lectin-like"/>
</dbReference>
<protein>
    <submittedName>
        <fullName evidence="11">C-type lectin domain family 2 member E-like</fullName>
    </submittedName>
</protein>
<evidence type="ECO:0000256" key="5">
    <source>
        <dbReference type="ARBA" id="ARBA00022989"/>
    </source>
</evidence>
<keyword evidence="3" id="KW-0430">Lectin</keyword>
<dbReference type="CDD" id="cd03593">
    <property type="entry name" value="CLECT_NK_receptors_like"/>
    <property type="match status" value="1"/>
</dbReference>
<feature type="transmembrane region" description="Helical" evidence="8">
    <location>
        <begin position="29"/>
        <end position="47"/>
    </location>
</feature>
<reference evidence="11" key="1">
    <citation type="submission" date="2025-08" db="UniProtKB">
        <authorList>
            <consortium name="RefSeq"/>
        </authorList>
    </citation>
    <scope>IDENTIFICATION</scope>
</reference>
<dbReference type="PANTHER" id="PTHR46784">
    <property type="entry name" value="KILLER CELL LECTIN-LIKE RECEPTOR SUBFAMILY B MEMBER 1"/>
    <property type="match status" value="1"/>
</dbReference>
<dbReference type="PANTHER" id="PTHR46784:SF1">
    <property type="entry name" value="KILLER CELL LECTIN-LIKE RECEPTOR SUBFAMILY B MEMBER 1"/>
    <property type="match status" value="1"/>
</dbReference>
<feature type="domain" description="C-type lectin" evidence="9">
    <location>
        <begin position="78"/>
        <end position="183"/>
    </location>
</feature>
<sequence length="189" mass="21976">MMVENFYRASQTSHVSGHHRTTFDAKKLLTLWTLLCGGVVVLLWGFFSFPRKFGTTRITRNKTCDDEAKICMNAWHKINQNCFFLIQHENSWPVAKQNCENLEAHLAKFNKQNELEALMSLVNEGSSYWLGLNKRNLDKLWLWTDGTKYNDLKEIHDYGECAFLHKRGIDSTTCDDLKDYICMKVGQCP</sequence>
<evidence type="ECO:0000313" key="10">
    <source>
        <dbReference type="Proteomes" id="UP000694915"/>
    </source>
</evidence>
<organism evidence="10 11">
    <name type="scientific">Microtus ochrogaster</name>
    <name type="common">Prairie vole</name>
    <dbReference type="NCBI Taxonomy" id="79684"/>
    <lineage>
        <taxon>Eukaryota</taxon>
        <taxon>Metazoa</taxon>
        <taxon>Chordata</taxon>
        <taxon>Craniata</taxon>
        <taxon>Vertebrata</taxon>
        <taxon>Euteleostomi</taxon>
        <taxon>Mammalia</taxon>
        <taxon>Eutheria</taxon>
        <taxon>Euarchontoglires</taxon>
        <taxon>Glires</taxon>
        <taxon>Rodentia</taxon>
        <taxon>Myomorpha</taxon>
        <taxon>Muroidea</taxon>
        <taxon>Cricetidae</taxon>
        <taxon>Arvicolinae</taxon>
        <taxon>Microtus</taxon>
    </lineage>
</organism>
<comment type="subcellular location">
    <subcellularLocation>
        <location evidence="1">Membrane</location>
        <topology evidence="1">Single-pass type II membrane protein</topology>
    </subcellularLocation>
</comment>
<keyword evidence="4" id="KW-0735">Signal-anchor</keyword>
<proteinExistence type="predicted"/>
<evidence type="ECO:0000256" key="3">
    <source>
        <dbReference type="ARBA" id="ARBA00022734"/>
    </source>
</evidence>
<evidence type="ECO:0000259" key="9">
    <source>
        <dbReference type="PROSITE" id="PS50041"/>
    </source>
</evidence>
<dbReference type="SUPFAM" id="SSF56436">
    <property type="entry name" value="C-type lectin-like"/>
    <property type="match status" value="1"/>
</dbReference>
<keyword evidence="10" id="KW-1185">Reference proteome</keyword>
<dbReference type="GeneID" id="101990397"/>
<dbReference type="InterPro" id="IPR051527">
    <property type="entry name" value="KLR_subfamily_B"/>
</dbReference>